<proteinExistence type="inferred from homology"/>
<dbReference type="PANTHER" id="PTHR11409:SF39">
    <property type="entry name" value="ADENOSINE DEAMINASE 2"/>
    <property type="match status" value="1"/>
</dbReference>
<comment type="cofactor">
    <cofactor evidence="1">
        <name>Zn(2+)</name>
        <dbReference type="ChEBI" id="CHEBI:29105"/>
    </cofactor>
</comment>
<dbReference type="InterPro" id="IPR001365">
    <property type="entry name" value="A_deaminase_dom"/>
</dbReference>
<keyword evidence="10" id="KW-0862">Zinc</keyword>
<keyword evidence="8" id="KW-0732">Signal</keyword>
<dbReference type="InterPro" id="IPR006650">
    <property type="entry name" value="A/AMP_deam_AS"/>
</dbReference>
<dbReference type="GO" id="GO:0006154">
    <property type="term" value="P:adenosine catabolic process"/>
    <property type="evidence" value="ECO:0007669"/>
    <property type="project" value="InterPro"/>
</dbReference>
<dbReference type="SUPFAM" id="SSF51556">
    <property type="entry name" value="Metallo-dependent hydrolases"/>
    <property type="match status" value="1"/>
</dbReference>
<dbReference type="Proteomes" id="UP000297245">
    <property type="component" value="Unassembled WGS sequence"/>
</dbReference>
<dbReference type="EC" id="3.5.4.4" evidence="4"/>
<dbReference type="InterPro" id="IPR032466">
    <property type="entry name" value="Metal_Hydrolase"/>
</dbReference>
<evidence type="ECO:0000256" key="3">
    <source>
        <dbReference type="ARBA" id="ARBA00006083"/>
    </source>
</evidence>
<organism evidence="13 14">
    <name type="scientific">Dendrothele bispora (strain CBS 962.96)</name>
    <dbReference type="NCBI Taxonomy" id="1314807"/>
    <lineage>
        <taxon>Eukaryota</taxon>
        <taxon>Fungi</taxon>
        <taxon>Dikarya</taxon>
        <taxon>Basidiomycota</taxon>
        <taxon>Agaricomycotina</taxon>
        <taxon>Agaricomycetes</taxon>
        <taxon>Agaricomycetidae</taxon>
        <taxon>Agaricales</taxon>
        <taxon>Agaricales incertae sedis</taxon>
        <taxon>Dendrothele</taxon>
    </lineage>
</organism>
<dbReference type="PANTHER" id="PTHR11409">
    <property type="entry name" value="ADENOSINE DEAMINASE"/>
    <property type="match status" value="1"/>
</dbReference>
<dbReference type="OrthoDB" id="7202371at2759"/>
<sequence>MASDAGYMKRREELIALDRALRADHIRDPLSPTEAKADNVIRELRTKEASTIWNADYPSIPHPFPGMEFLTGRSIIEKTKIFKILSKMPKGAILHSHFDAMGNPAEILKLVLEQSAMHVCCSSPLNSSNLKSILPKFKCLPPEEYPKETVSLTDDNYTCNSWISANSAREMFDPELGGPGGFDRWVIAAMTINPTEAYGTHNTIKKIWQKLATTFHLYEPMIHYEPIIREYFRQIILSAIEDGISYLEIRMNLPYRCLANDCKRFLSDHEIFRIIDHVLNDIKAELKQQGREDEFIGAKVIIATLRWISMENLEERLQNCITLKKEFPHLVAGFDLVGHEDDADQGYPLSHYAEMLLKFPEMQKKAGVDEIPFIFHAGETFGDGTKADGNLYDAILLGTKRIGHGFSLLKHPKLMEICRERDIAIEVCPISNEVLRLTSSINSHPVPALFNHGLRVALSSDDPSMWGCMGLTYDFYQVLVSSELTGIIQLGEVAKDSIKYSMLSSEEKERALLAWQRRWERFLEYVLRVGQELEIKPVDQMI</sequence>
<evidence type="ECO:0000256" key="1">
    <source>
        <dbReference type="ARBA" id="ARBA00001947"/>
    </source>
</evidence>
<evidence type="ECO:0000313" key="13">
    <source>
        <dbReference type="EMBL" id="THU77915.1"/>
    </source>
</evidence>
<dbReference type="GO" id="GO:0005615">
    <property type="term" value="C:extracellular space"/>
    <property type="evidence" value="ECO:0007669"/>
    <property type="project" value="InterPro"/>
</dbReference>
<evidence type="ECO:0000313" key="14">
    <source>
        <dbReference type="Proteomes" id="UP000297245"/>
    </source>
</evidence>
<dbReference type="InterPro" id="IPR006330">
    <property type="entry name" value="Ado/ade_deaminase"/>
</dbReference>
<evidence type="ECO:0000256" key="6">
    <source>
        <dbReference type="ARBA" id="ARBA00022525"/>
    </source>
</evidence>
<dbReference type="EMBL" id="ML180307">
    <property type="protein sequence ID" value="THU77915.1"/>
    <property type="molecule type" value="Genomic_DNA"/>
</dbReference>
<evidence type="ECO:0000256" key="9">
    <source>
        <dbReference type="ARBA" id="ARBA00022801"/>
    </source>
</evidence>
<keyword evidence="14" id="KW-1185">Reference proteome</keyword>
<dbReference type="GO" id="GO:0009168">
    <property type="term" value="P:purine ribonucleoside monophosphate biosynthetic process"/>
    <property type="evidence" value="ECO:0007669"/>
    <property type="project" value="InterPro"/>
</dbReference>
<accession>A0A4V4HB50</accession>
<reference evidence="13 14" key="1">
    <citation type="journal article" date="2019" name="Nat. Ecol. Evol.">
        <title>Megaphylogeny resolves global patterns of mushroom evolution.</title>
        <authorList>
            <person name="Varga T."/>
            <person name="Krizsan K."/>
            <person name="Foldi C."/>
            <person name="Dima B."/>
            <person name="Sanchez-Garcia M."/>
            <person name="Sanchez-Ramirez S."/>
            <person name="Szollosi G.J."/>
            <person name="Szarkandi J.G."/>
            <person name="Papp V."/>
            <person name="Albert L."/>
            <person name="Andreopoulos W."/>
            <person name="Angelini C."/>
            <person name="Antonin V."/>
            <person name="Barry K.W."/>
            <person name="Bougher N.L."/>
            <person name="Buchanan P."/>
            <person name="Buyck B."/>
            <person name="Bense V."/>
            <person name="Catcheside P."/>
            <person name="Chovatia M."/>
            <person name="Cooper J."/>
            <person name="Damon W."/>
            <person name="Desjardin D."/>
            <person name="Finy P."/>
            <person name="Geml J."/>
            <person name="Haridas S."/>
            <person name="Hughes K."/>
            <person name="Justo A."/>
            <person name="Karasinski D."/>
            <person name="Kautmanova I."/>
            <person name="Kiss B."/>
            <person name="Kocsube S."/>
            <person name="Kotiranta H."/>
            <person name="LaButti K.M."/>
            <person name="Lechner B.E."/>
            <person name="Liimatainen K."/>
            <person name="Lipzen A."/>
            <person name="Lukacs Z."/>
            <person name="Mihaltcheva S."/>
            <person name="Morgado L.N."/>
            <person name="Niskanen T."/>
            <person name="Noordeloos M.E."/>
            <person name="Ohm R.A."/>
            <person name="Ortiz-Santana B."/>
            <person name="Ovrebo C."/>
            <person name="Racz N."/>
            <person name="Riley R."/>
            <person name="Savchenko A."/>
            <person name="Shiryaev A."/>
            <person name="Soop K."/>
            <person name="Spirin V."/>
            <person name="Szebenyi C."/>
            <person name="Tomsovsky M."/>
            <person name="Tulloss R.E."/>
            <person name="Uehling J."/>
            <person name="Grigoriev I.V."/>
            <person name="Vagvolgyi C."/>
            <person name="Papp T."/>
            <person name="Martin F.M."/>
            <person name="Miettinen O."/>
            <person name="Hibbett D.S."/>
            <person name="Nagy L.G."/>
        </authorList>
    </citation>
    <scope>NUCLEOTIDE SEQUENCE [LARGE SCALE GENOMIC DNA]</scope>
    <source>
        <strain evidence="13 14">CBS 962.96</strain>
    </source>
</reference>
<evidence type="ECO:0000259" key="12">
    <source>
        <dbReference type="Pfam" id="PF00962"/>
    </source>
</evidence>
<dbReference type="GO" id="GO:0004000">
    <property type="term" value="F:adenosine deaminase activity"/>
    <property type="evidence" value="ECO:0007669"/>
    <property type="project" value="InterPro"/>
</dbReference>
<comment type="subcellular location">
    <subcellularLocation>
        <location evidence="2">Secreted</location>
    </subcellularLocation>
</comment>
<dbReference type="PROSITE" id="PS00485">
    <property type="entry name" value="A_DEAMINASE"/>
    <property type="match status" value="1"/>
</dbReference>
<dbReference type="Pfam" id="PF00962">
    <property type="entry name" value="A_deaminase"/>
    <property type="match status" value="1"/>
</dbReference>
<dbReference type="InterPro" id="IPR006331">
    <property type="entry name" value="ADGF"/>
</dbReference>
<dbReference type="NCBIfam" id="TIGR01431">
    <property type="entry name" value="adm_rel"/>
    <property type="match status" value="1"/>
</dbReference>
<dbReference type="Gene3D" id="3.20.20.140">
    <property type="entry name" value="Metal-dependent hydrolases"/>
    <property type="match status" value="1"/>
</dbReference>
<comment type="similarity">
    <text evidence="3">Belongs to the metallo-dependent hydrolases superfamily. Adenosine and AMP deaminases family. ADGF subfamily.</text>
</comment>
<evidence type="ECO:0000256" key="11">
    <source>
        <dbReference type="ARBA" id="ARBA00047764"/>
    </source>
</evidence>
<feature type="domain" description="Adenosine deaminase" evidence="12">
    <location>
        <begin position="206"/>
        <end position="510"/>
    </location>
</feature>
<evidence type="ECO:0000256" key="2">
    <source>
        <dbReference type="ARBA" id="ARBA00004613"/>
    </source>
</evidence>
<comment type="catalytic activity">
    <reaction evidence="11">
        <text>adenosine + H2O + H(+) = inosine + NH4(+)</text>
        <dbReference type="Rhea" id="RHEA:24408"/>
        <dbReference type="ChEBI" id="CHEBI:15377"/>
        <dbReference type="ChEBI" id="CHEBI:15378"/>
        <dbReference type="ChEBI" id="CHEBI:16335"/>
        <dbReference type="ChEBI" id="CHEBI:17596"/>
        <dbReference type="ChEBI" id="CHEBI:28938"/>
        <dbReference type="EC" id="3.5.4.4"/>
    </reaction>
</comment>
<keyword evidence="9" id="KW-0378">Hydrolase</keyword>
<dbReference type="GO" id="GO:0046103">
    <property type="term" value="P:inosine biosynthetic process"/>
    <property type="evidence" value="ECO:0007669"/>
    <property type="project" value="TreeGrafter"/>
</dbReference>
<dbReference type="GO" id="GO:0046872">
    <property type="term" value="F:metal ion binding"/>
    <property type="evidence" value="ECO:0007669"/>
    <property type="project" value="UniProtKB-KW"/>
</dbReference>
<evidence type="ECO:0000256" key="7">
    <source>
        <dbReference type="ARBA" id="ARBA00022723"/>
    </source>
</evidence>
<evidence type="ECO:0000256" key="5">
    <source>
        <dbReference type="ARBA" id="ARBA00018099"/>
    </source>
</evidence>
<keyword evidence="6" id="KW-0964">Secreted</keyword>
<dbReference type="FunFam" id="3.20.20.140:FF:000017">
    <property type="entry name" value="Adenosine deaminase 2"/>
    <property type="match status" value="1"/>
</dbReference>
<evidence type="ECO:0000256" key="10">
    <source>
        <dbReference type="ARBA" id="ARBA00022833"/>
    </source>
</evidence>
<name>A0A4V4HB50_DENBC</name>
<evidence type="ECO:0000256" key="8">
    <source>
        <dbReference type="ARBA" id="ARBA00022729"/>
    </source>
</evidence>
<gene>
    <name evidence="13" type="ORF">K435DRAFT_738043</name>
</gene>
<protein>
    <recommendedName>
        <fullName evidence="5">Adenosine deaminase</fullName>
        <ecNumber evidence="4">3.5.4.4</ecNumber>
    </recommendedName>
</protein>
<dbReference type="AlphaFoldDB" id="A0A4V4HB50"/>
<keyword evidence="7" id="KW-0479">Metal-binding</keyword>
<evidence type="ECO:0000256" key="4">
    <source>
        <dbReference type="ARBA" id="ARBA00012784"/>
    </source>
</evidence>